<accession>A0A9P1C1H3</accession>
<evidence type="ECO:0000313" key="3">
    <source>
        <dbReference type="EMBL" id="CAL1135481.1"/>
    </source>
</evidence>
<dbReference type="EMBL" id="CAMXCT010000683">
    <property type="protein sequence ID" value="CAI3982106.1"/>
    <property type="molecule type" value="Genomic_DNA"/>
</dbReference>
<dbReference type="AlphaFoldDB" id="A0A9P1C1H3"/>
<dbReference type="EMBL" id="CAMXCT030000683">
    <property type="protein sequence ID" value="CAL4769418.1"/>
    <property type="molecule type" value="Genomic_DNA"/>
</dbReference>
<reference evidence="3" key="2">
    <citation type="submission" date="2024-04" db="EMBL/GenBank/DDBJ databases">
        <authorList>
            <person name="Chen Y."/>
            <person name="Shah S."/>
            <person name="Dougan E. K."/>
            <person name="Thang M."/>
            <person name="Chan C."/>
        </authorList>
    </citation>
    <scope>NUCLEOTIDE SEQUENCE [LARGE SCALE GENOMIC DNA]</scope>
</reference>
<protein>
    <submittedName>
        <fullName evidence="2">Uncharacterized protein</fullName>
    </submittedName>
</protein>
<feature type="region of interest" description="Disordered" evidence="1">
    <location>
        <begin position="89"/>
        <end position="144"/>
    </location>
</feature>
<name>A0A9P1C1H3_9DINO</name>
<sequence>MAYELAKLMSYEVHDRIINLLFNELQRDPIEGFGRPTMGQLAAADREVHLKLAELTRAGLPLGPNGELPLDKHVDDVLRLPSVMWLLMPRPKGNPDRTPSKAAPAAPAPKHQPDKRPTKNHKFDKTKGKRVKTPMPLQLRGGTPNDADGKSICFGYNLGTSPYVPEPWGFSLTPDSQAVEIGAATADLGLLATQCRTVLKALGKDPSSKFPEGFPWLKGINLIKVEAANSLYDFAAKVAWLCDEHGVLFTVENPANSYMWETKFFKHLVDRFFFHIIDACEYGSEHKKATAFLANFSADRLRQRCTGNHTHKSWNVEKAEDGSWRFDTAKEAEYPTKLAKQLALALFDKLLESQQFKLQDNLEDHAPKVSSEAQPRRPKGPLLLTEFKTKVVVSCDPAQVPPETIPEAASPPLQGIPVGAKRLDVQPVFNEKGEKAISFILREGPVKTAQHRTRMLNHFLERAKCLQTEEARLHESLDQSIRPVLATKRLLLFRETLVEAGVDDPQLFDDLRFGFRLVGDLQPSGQFQPQWKPASLDVEQLKQTAVWAQRAVIASCRKGLDDLEVAQAVWDETMEQTMPDKQWVKGPFTAEQITQRLGPSWVPSRRFGVRQNGKIRPVDDFSQFLINATVSCHEKIDLEGLDHICSTARFFMGASTEDGDMRTAGDKGSAPCKRAPEWSASDAKDIFGRCLDLRQAYKQLVRHPCDAWAAVLAVPCPADGTVYFFEAIALPFGAVSSVLAFNRAARALRTILSRVFKLATTNFFDDFCQLELGLLKESAWKTAETVMQLLGWKISSGEDKRKPFSKSFEILGAVVSFKSSPIDVIEVCNKESRCVFGDHVPQPFVTAWARAGKRQVIAQAEMFPVLAAKCTWRKQLSGRSIIWFLDNESARMAFVRCFSPVIDNYFMLQLNSKFDLELQTRNWYSRVPSKSNPSDSASRLSFTEYQNCHIQDPCYERLLKSLSDFESLMQLLERGGG</sequence>
<dbReference type="Proteomes" id="UP001152797">
    <property type="component" value="Unassembled WGS sequence"/>
</dbReference>
<reference evidence="2" key="1">
    <citation type="submission" date="2022-10" db="EMBL/GenBank/DDBJ databases">
        <authorList>
            <person name="Chen Y."/>
            <person name="Dougan E. K."/>
            <person name="Chan C."/>
            <person name="Rhodes N."/>
            <person name="Thang M."/>
        </authorList>
    </citation>
    <scope>NUCLEOTIDE SEQUENCE</scope>
</reference>
<evidence type="ECO:0000256" key="1">
    <source>
        <dbReference type="SAM" id="MobiDB-lite"/>
    </source>
</evidence>
<feature type="compositionally biased region" description="Basic and acidic residues" evidence="1">
    <location>
        <begin position="111"/>
        <end position="126"/>
    </location>
</feature>
<keyword evidence="4" id="KW-1185">Reference proteome</keyword>
<dbReference type="EMBL" id="CAMXCT020000683">
    <property type="protein sequence ID" value="CAL1135481.1"/>
    <property type="molecule type" value="Genomic_DNA"/>
</dbReference>
<comment type="caution">
    <text evidence="2">The sequence shown here is derived from an EMBL/GenBank/DDBJ whole genome shotgun (WGS) entry which is preliminary data.</text>
</comment>
<evidence type="ECO:0000313" key="4">
    <source>
        <dbReference type="Proteomes" id="UP001152797"/>
    </source>
</evidence>
<dbReference type="OrthoDB" id="446853at2759"/>
<evidence type="ECO:0000313" key="2">
    <source>
        <dbReference type="EMBL" id="CAI3982106.1"/>
    </source>
</evidence>
<proteinExistence type="predicted"/>
<gene>
    <name evidence="2" type="ORF">C1SCF055_LOCUS9841</name>
</gene>
<organism evidence="2">
    <name type="scientific">Cladocopium goreaui</name>
    <dbReference type="NCBI Taxonomy" id="2562237"/>
    <lineage>
        <taxon>Eukaryota</taxon>
        <taxon>Sar</taxon>
        <taxon>Alveolata</taxon>
        <taxon>Dinophyceae</taxon>
        <taxon>Suessiales</taxon>
        <taxon>Symbiodiniaceae</taxon>
        <taxon>Cladocopium</taxon>
    </lineage>
</organism>